<evidence type="ECO:0000313" key="3">
    <source>
        <dbReference type="Proteomes" id="UP000095300"/>
    </source>
</evidence>
<dbReference type="AlphaFoldDB" id="A0A1I8PUC7"/>
<dbReference type="OrthoDB" id="445695at2759"/>
<keyword evidence="1" id="KW-0378">Hydrolase</keyword>
<dbReference type="GO" id="GO:0006508">
    <property type="term" value="P:proteolysis"/>
    <property type="evidence" value="ECO:0007669"/>
    <property type="project" value="UniProtKB-KW"/>
</dbReference>
<proteinExistence type="inferred from homology"/>
<comment type="catalytic activity">
    <reaction evidence="1">
        <text>an L-aminoacyl-L-amino acid + H2O = 2 an L-alpha-amino acid</text>
        <dbReference type="Rhea" id="RHEA:48940"/>
        <dbReference type="ChEBI" id="CHEBI:15377"/>
        <dbReference type="ChEBI" id="CHEBI:59869"/>
        <dbReference type="ChEBI" id="CHEBI:77460"/>
        <dbReference type="EC" id="3.4.13.19"/>
    </reaction>
</comment>
<dbReference type="PANTHER" id="PTHR10443">
    <property type="entry name" value="MICROSOMAL DIPEPTIDASE"/>
    <property type="match status" value="1"/>
</dbReference>
<gene>
    <name evidence="2" type="primary">106095174</name>
</gene>
<evidence type="ECO:0000256" key="1">
    <source>
        <dbReference type="RuleBase" id="RU341113"/>
    </source>
</evidence>
<keyword evidence="1" id="KW-0336">GPI-anchor</keyword>
<dbReference type="Proteomes" id="UP000095300">
    <property type="component" value="Unassembled WGS sequence"/>
</dbReference>
<sequence length="298" mass="32567">SAYVPCEAQGLDAVQLALEQIDIIRRLTDMYHQDTILVQSSKDIQMAQRQGLISSLIGIEGGHAIGSSLGVLRSFYSLGARYLSLTHKCDVSWAGSSSTAIDAGLSQFGKAIIREMNRLGMMIDLSYSSDTTARDVLSATRAPVIFSHSGARQLCNSTRNVPDDILRLVAENGGLIMVSFDSEDVSCGRQSRLKDVVDHIKYIRAIAGIQHIGLGAGYDGIELPPIGLEDVSKYPDLLAALLEDSNWSEEDVAMLAGKNFLRIMETVENVRDYWKRAAIQPIEQTEAQPKSHCAYMAS</sequence>
<dbReference type="InterPro" id="IPR008257">
    <property type="entry name" value="Pept_M19"/>
</dbReference>
<reference evidence="2" key="1">
    <citation type="submission" date="2020-05" db="UniProtKB">
        <authorList>
            <consortium name="EnsemblMetazoa"/>
        </authorList>
    </citation>
    <scope>IDENTIFICATION</scope>
    <source>
        <strain evidence="2">USDA</strain>
    </source>
</reference>
<keyword evidence="3" id="KW-1185">Reference proteome</keyword>
<dbReference type="GO" id="GO:0098552">
    <property type="term" value="C:side of membrane"/>
    <property type="evidence" value="ECO:0007669"/>
    <property type="project" value="UniProtKB-KW"/>
</dbReference>
<keyword evidence="1" id="KW-0482">Metalloprotease</keyword>
<accession>A0A1I8PUC7</accession>
<dbReference type="GO" id="GO:0046872">
    <property type="term" value="F:metal ion binding"/>
    <property type="evidence" value="ECO:0007669"/>
    <property type="project" value="UniProtKB-UniRule"/>
</dbReference>
<comment type="similarity">
    <text evidence="1">Belongs to the metallo-dependent hydrolases superfamily. Peptidase M19 family.</text>
</comment>
<keyword evidence="1" id="KW-0472">Membrane</keyword>
<dbReference type="CDD" id="cd01301">
    <property type="entry name" value="rDP_like"/>
    <property type="match status" value="1"/>
</dbReference>
<evidence type="ECO:0000313" key="2">
    <source>
        <dbReference type="EnsemblMetazoa" id="SCAU011194-PA"/>
    </source>
</evidence>
<keyword evidence="1" id="KW-0325">Glycoprotein</keyword>
<comment type="subcellular location">
    <subcellularLocation>
        <location evidence="1">Membrane</location>
        <topology evidence="1">Lipid-anchor</topology>
        <topology evidence="1">GPI-anchor</topology>
    </subcellularLocation>
</comment>
<dbReference type="VEuPathDB" id="VectorBase:SCAU011194"/>
<dbReference type="EC" id="3.4.13.19" evidence="1"/>
<dbReference type="STRING" id="35570.A0A1I8PUC7"/>
<keyword evidence="1" id="KW-0449">Lipoprotein</keyword>
<organism evidence="2 3">
    <name type="scientific">Stomoxys calcitrans</name>
    <name type="common">Stable fly</name>
    <name type="synonym">Conops calcitrans</name>
    <dbReference type="NCBI Taxonomy" id="35570"/>
    <lineage>
        <taxon>Eukaryota</taxon>
        <taxon>Metazoa</taxon>
        <taxon>Ecdysozoa</taxon>
        <taxon>Arthropoda</taxon>
        <taxon>Hexapoda</taxon>
        <taxon>Insecta</taxon>
        <taxon>Pterygota</taxon>
        <taxon>Neoptera</taxon>
        <taxon>Endopterygota</taxon>
        <taxon>Diptera</taxon>
        <taxon>Brachycera</taxon>
        <taxon>Muscomorpha</taxon>
        <taxon>Muscoidea</taxon>
        <taxon>Muscidae</taxon>
        <taxon>Stomoxys</taxon>
    </lineage>
</organism>
<dbReference type="PROSITE" id="PS51365">
    <property type="entry name" value="RENAL_DIPEPTIDASE_2"/>
    <property type="match status" value="1"/>
</dbReference>
<name>A0A1I8PUC7_STOCA</name>
<dbReference type="InterPro" id="IPR032466">
    <property type="entry name" value="Metal_Hydrolase"/>
</dbReference>
<dbReference type="SUPFAM" id="SSF51556">
    <property type="entry name" value="Metallo-dependent hydrolases"/>
    <property type="match status" value="1"/>
</dbReference>
<keyword evidence="1" id="KW-0224">Dipeptidase</keyword>
<dbReference type="GO" id="GO:0070573">
    <property type="term" value="F:metallodipeptidase activity"/>
    <property type="evidence" value="ECO:0007669"/>
    <property type="project" value="InterPro"/>
</dbReference>
<dbReference type="PANTHER" id="PTHR10443:SF12">
    <property type="entry name" value="DIPEPTIDASE"/>
    <property type="match status" value="1"/>
</dbReference>
<dbReference type="Gene3D" id="3.20.20.140">
    <property type="entry name" value="Metal-dependent hydrolases"/>
    <property type="match status" value="1"/>
</dbReference>
<dbReference type="Pfam" id="PF01244">
    <property type="entry name" value="Peptidase_M19"/>
    <property type="match status" value="1"/>
</dbReference>
<protein>
    <recommendedName>
        <fullName evidence="1">Dipeptidase</fullName>
        <ecNumber evidence="1">3.4.13.19</ecNumber>
    </recommendedName>
</protein>
<comment type="cofactor">
    <cofactor evidence="1">
        <name>Zn(2+)</name>
        <dbReference type="ChEBI" id="CHEBI:29105"/>
    </cofactor>
</comment>
<comment type="subunit">
    <text evidence="1">Homodimer; disulfide-linked.</text>
</comment>
<dbReference type="EnsemblMetazoa" id="SCAU011194-RA">
    <property type="protein sequence ID" value="SCAU011194-PA"/>
    <property type="gene ID" value="SCAU011194"/>
</dbReference>
<keyword evidence="1" id="KW-0479">Metal-binding</keyword>
<keyword evidence="1" id="KW-0645">Protease</keyword>
<keyword evidence="1" id="KW-0862">Zinc</keyword>
<keyword evidence="1" id="KW-1015">Disulfide bond</keyword>